<evidence type="ECO:0000259" key="2">
    <source>
        <dbReference type="SMART" id="SM00382"/>
    </source>
</evidence>
<reference evidence="3 4" key="1">
    <citation type="submission" date="2016-02" db="EMBL/GenBank/DDBJ databases">
        <title>Genome analysis of coral dinoflagellate symbionts highlights evolutionary adaptations to a symbiotic lifestyle.</title>
        <authorList>
            <person name="Aranda M."/>
            <person name="Li Y."/>
            <person name="Liew Y.J."/>
            <person name="Baumgarten S."/>
            <person name="Simakov O."/>
            <person name="Wilson M."/>
            <person name="Piel J."/>
            <person name="Ashoor H."/>
            <person name="Bougouffa S."/>
            <person name="Bajic V.B."/>
            <person name="Ryu T."/>
            <person name="Ravasi T."/>
            <person name="Bayer T."/>
            <person name="Micklem G."/>
            <person name="Kim H."/>
            <person name="Bhak J."/>
            <person name="Lajeunesse T.C."/>
            <person name="Voolstra C.R."/>
        </authorList>
    </citation>
    <scope>NUCLEOTIDE SEQUENCE [LARGE SCALE GENOMIC DNA]</scope>
    <source>
        <strain evidence="3 4">CCMP2467</strain>
    </source>
</reference>
<dbReference type="OrthoDB" id="428353at2759"/>
<dbReference type="PANTHER" id="PTHR32204:SF0">
    <property type="entry name" value="ATPASE RAVA"/>
    <property type="match status" value="1"/>
</dbReference>
<organism evidence="3 4">
    <name type="scientific">Symbiodinium microadriaticum</name>
    <name type="common">Dinoflagellate</name>
    <name type="synonym">Zooxanthella microadriatica</name>
    <dbReference type="NCBI Taxonomy" id="2951"/>
    <lineage>
        <taxon>Eukaryota</taxon>
        <taxon>Sar</taxon>
        <taxon>Alveolata</taxon>
        <taxon>Dinophyceae</taxon>
        <taxon>Suessiales</taxon>
        <taxon>Symbiodiniaceae</taxon>
        <taxon>Symbiodinium</taxon>
    </lineage>
</organism>
<dbReference type="Proteomes" id="UP000186817">
    <property type="component" value="Unassembled WGS sequence"/>
</dbReference>
<dbReference type="InterPro" id="IPR027417">
    <property type="entry name" value="P-loop_NTPase"/>
</dbReference>
<evidence type="ECO:0000313" key="3">
    <source>
        <dbReference type="EMBL" id="OLP89704.1"/>
    </source>
</evidence>
<dbReference type="SMART" id="SM00382">
    <property type="entry name" value="AAA"/>
    <property type="match status" value="1"/>
</dbReference>
<dbReference type="Pfam" id="PF17868">
    <property type="entry name" value="AAA_lid_8"/>
    <property type="match status" value="1"/>
</dbReference>
<gene>
    <name evidence="3" type="primary">ravA</name>
    <name evidence="3" type="ORF">AK812_SmicGene28835</name>
</gene>
<dbReference type="AlphaFoldDB" id="A0A1Q9D3I7"/>
<sequence>MVVGPGDSADTIQVQSETLRWGVMTAVLSVGCIDDGFLKERAWGEGVAMMSGFDVVAAERCRTLQHVARSAVALLLFYIALSTSIGRGAQSSCVAMRYLGLLLTFRLLRHCHAHAEERQLPGPTFILGDPTVSPPPPGPPVPMPTGFSLLMMHMRPLDQFLGHPAMFISHACYIPFGAPTYSERPSQVHAGLDRQRRCAGSLLRPSNALMPFVGAAAFFSLCFRDRRQRCGSQRKVACANSSSSPSPSASAATNGGTTTSATSASATDRELQQTLQEMLEPAQSFLSSGLVDRALEAKLLLLAALAGEHLLLIGPPGTAKSLLCRRLATLGSARYFERLLTRFSTPDEVFGPLSLTALQEDRLERRVARYLPDAEVAFLDEVFKANSAILNTLLTLLNERVYDNGGDRCEAPLWCVVGASNEIPAEGNLDALFDRFLLKRFVKSVSDAQARALLAAAAAPTAVESVEPPTIRLSPALGREVRAAASRVVFPPRLLQMLARLRKFLQEEVSGAPVQISDRRLAKAAQLVQIVAFAAGGRSVSELDLLCLQYVLWDRDPEISKQIRNWLLAAFAPKATGGEVGDIQVEGAGRSDMDGIYEFVGDRNGKRSYVQQGGPGAIYFDLFWKLCDGTWPGGPGRPPWYQSIEDMEELEPPTGGWSTCYAAAEPSPTLWKVLDGSGSSDNPVVRASIRLESLRRRGKRPDESLKKDLSSFLKSLKALRLSRLEVLSALQAVLAPERNLMRSFWLEQQDIADAESMVLPSAHEAVGQVERLLFQAEGLQAELNNRAEETAPSSACDRVVSANAPLATEASNQAICAVNVLASIFYLDQALVEIYGATMGCERTDTGDERIGCAGNIFGILQSFVNTGSWIAGLVTQCSNVTDLPADCASVVLSFPGNIFEALEAGLDAVSGCQPAQAVLNSSRRLLRDRGWSKRFSDFTSPAPPAPIPRQLAPGLGSPEEKLDAAWCQVHVTQAAVYFAQAGVFIDVAARFGCTNTTGALNQASCAATVTLIIAAIANVVSYLSGAAQRCGDTVQMGICGSDAGSIANAIAGIANGGASLLGTCQQIASRGWEKLQEFRQLEQPPVPGLKLGQQLSFV</sequence>
<proteinExistence type="predicted"/>
<dbReference type="InterPro" id="IPR003593">
    <property type="entry name" value="AAA+_ATPase"/>
</dbReference>
<comment type="caution">
    <text evidence="3">The sequence shown here is derived from an EMBL/GenBank/DDBJ whole genome shotgun (WGS) entry which is preliminary data.</text>
</comment>
<evidence type="ECO:0000256" key="1">
    <source>
        <dbReference type="SAM" id="MobiDB-lite"/>
    </source>
</evidence>
<feature type="compositionally biased region" description="Low complexity" evidence="1">
    <location>
        <begin position="239"/>
        <end position="266"/>
    </location>
</feature>
<dbReference type="InterPro" id="IPR041538">
    <property type="entry name" value="RavA-like_AAA_lid"/>
</dbReference>
<evidence type="ECO:0000313" key="4">
    <source>
        <dbReference type="Proteomes" id="UP000186817"/>
    </source>
</evidence>
<dbReference type="Pfam" id="PF20030">
    <property type="entry name" value="bpMoxR"/>
    <property type="match status" value="1"/>
</dbReference>
<dbReference type="PANTHER" id="PTHR32204">
    <property type="entry name" value="ATPASE RAVA"/>
    <property type="match status" value="1"/>
</dbReference>
<dbReference type="SUPFAM" id="SSF52540">
    <property type="entry name" value="P-loop containing nucleoside triphosphate hydrolases"/>
    <property type="match status" value="1"/>
</dbReference>
<keyword evidence="4" id="KW-1185">Reference proteome</keyword>
<name>A0A1Q9D3I7_SYMMI</name>
<protein>
    <submittedName>
        <fullName evidence="3">ATPase RavA</fullName>
    </submittedName>
</protein>
<accession>A0A1Q9D3I7</accession>
<dbReference type="InterPro" id="IPR045427">
    <property type="entry name" value="MoxR"/>
</dbReference>
<dbReference type="EMBL" id="LSRX01000749">
    <property type="protein sequence ID" value="OLP89704.1"/>
    <property type="molecule type" value="Genomic_DNA"/>
</dbReference>
<dbReference type="Gene3D" id="3.40.50.300">
    <property type="entry name" value="P-loop containing nucleotide triphosphate hydrolases"/>
    <property type="match status" value="1"/>
</dbReference>
<feature type="region of interest" description="Disordered" evidence="1">
    <location>
        <begin position="237"/>
        <end position="269"/>
    </location>
</feature>
<feature type="domain" description="AAA+ ATPase" evidence="2">
    <location>
        <begin position="306"/>
        <end position="442"/>
    </location>
</feature>
<dbReference type="InterPro" id="IPR050513">
    <property type="entry name" value="RavA_ATPases"/>
</dbReference>